<dbReference type="KEGG" id="hbu:Hbut_1171"/>
<dbReference type="SUPFAM" id="SSF46785">
    <property type="entry name" value="Winged helix' DNA-binding domain"/>
    <property type="match status" value="1"/>
</dbReference>
<dbReference type="InterPro" id="IPR036388">
    <property type="entry name" value="WH-like_DNA-bd_sf"/>
</dbReference>
<reference evidence="1 2" key="1">
    <citation type="journal article" date="2007" name="Archaea">
        <title>The genome of Hyperthermus butylicus: a sulfur-reducing, peptide fermenting, neutrophilic Crenarchaeote growing up to 108 degrees C.</title>
        <authorList>
            <person name="Brugger K."/>
            <person name="Chen L."/>
            <person name="Stark M."/>
            <person name="Zibat A."/>
            <person name="Redder P."/>
            <person name="Ruepp A."/>
            <person name="Awayez M."/>
            <person name="She Q."/>
            <person name="Garrett R.A."/>
            <person name="Klenk H.P."/>
        </authorList>
    </citation>
    <scope>NUCLEOTIDE SEQUENCE [LARGE SCALE GENOMIC DNA]</scope>
    <source>
        <strain evidence="2">DSM 5456 / JCM 9403 / PLM1-5</strain>
    </source>
</reference>
<proteinExistence type="predicted"/>
<evidence type="ECO:0008006" key="3">
    <source>
        <dbReference type="Google" id="ProtNLM"/>
    </source>
</evidence>
<protein>
    <recommendedName>
        <fullName evidence="3">ArsR family transcriptional regulator</fullName>
    </recommendedName>
</protein>
<keyword evidence="2" id="KW-1185">Reference proteome</keyword>
<dbReference type="EnsemblBacteria" id="ABM81006">
    <property type="protein sequence ID" value="ABM81006"/>
    <property type="gene ID" value="Hbut_1171"/>
</dbReference>
<evidence type="ECO:0000313" key="1">
    <source>
        <dbReference type="EMBL" id="ABM81006.1"/>
    </source>
</evidence>
<dbReference type="InterPro" id="IPR036390">
    <property type="entry name" value="WH_DNA-bd_sf"/>
</dbReference>
<accession>A2BLZ5</accession>
<dbReference type="Proteomes" id="UP000002593">
    <property type="component" value="Chromosome"/>
</dbReference>
<name>A2BLZ5_HYPBU</name>
<dbReference type="STRING" id="415426.Hbut_1171"/>
<organism evidence="1 2">
    <name type="scientific">Hyperthermus butylicus (strain DSM 5456 / JCM 9403 / PLM1-5)</name>
    <dbReference type="NCBI Taxonomy" id="415426"/>
    <lineage>
        <taxon>Archaea</taxon>
        <taxon>Thermoproteota</taxon>
        <taxon>Thermoprotei</taxon>
        <taxon>Desulfurococcales</taxon>
        <taxon>Pyrodictiaceae</taxon>
        <taxon>Hyperthermus</taxon>
    </lineage>
</organism>
<sequence>MTVNYSVVGLRELGKVRLNPSEDVVVLLDPNWKPEEEREILMISRKLVTFMLGSGIVVTTYNGVMMLKPALSQYDLPVRIIDNLVGGPINMPRGYNVSKYRVVGILGDQVHEHGSFYRVRVGEGLLVVIPFNIVWAYYDTRDNVYLELLLEALESMNVETPSSTWYRRGLGALIILGAMGLLEASQANSRYLERIQRKIRYVIILYWRINPEKALRHSTRKYLVSILSEKGFAHLNELVRLTGLGKAVLSWHIYVLESRGIISSFKWKKYKYYYLRGEQGLRRLIEGLARRDDDFCRVVRELNEGVEVEAVAKRYKISLVGLEDLTSLLRDRGWRDVLLEICARK</sequence>
<dbReference type="Gene3D" id="1.10.10.10">
    <property type="entry name" value="Winged helix-like DNA-binding domain superfamily/Winged helix DNA-binding domain"/>
    <property type="match status" value="1"/>
</dbReference>
<dbReference type="HOGENOM" id="CLU_803170_0_0_2"/>
<dbReference type="AlphaFoldDB" id="A2BLZ5"/>
<dbReference type="PANTHER" id="PTHR36216">
    <property type="entry name" value="TRANSCRIPTIONAL REGULATOR, TRMB"/>
    <property type="match status" value="1"/>
</dbReference>
<dbReference type="eggNOG" id="arCOG00738">
    <property type="taxonomic scope" value="Archaea"/>
</dbReference>
<dbReference type="EMBL" id="CP000493">
    <property type="protein sequence ID" value="ABM81006.1"/>
    <property type="molecule type" value="Genomic_DNA"/>
</dbReference>
<evidence type="ECO:0000313" key="2">
    <source>
        <dbReference type="Proteomes" id="UP000002593"/>
    </source>
</evidence>
<dbReference type="PANTHER" id="PTHR36216:SF1">
    <property type="entry name" value="HTH ARSR-TYPE DOMAIN-CONTAINING PROTEIN"/>
    <property type="match status" value="1"/>
</dbReference>
<gene>
    <name evidence="1" type="ordered locus">Hbut_1171</name>
</gene>